<dbReference type="PANTHER" id="PTHR36839">
    <property type="entry name" value="METALLO-BETA-LACTAMASE FAMILY PROTEIN (AFU_ORTHOLOGUE AFUA_5G12770)"/>
    <property type="match status" value="1"/>
</dbReference>
<comment type="caution">
    <text evidence="3">The sequence shown here is derived from an EMBL/GenBank/DDBJ whole genome shotgun (WGS) entry which is preliminary data.</text>
</comment>
<dbReference type="EMBL" id="LSBI01000013">
    <property type="protein sequence ID" value="OAQ76942.1"/>
    <property type="molecule type" value="Genomic_DNA"/>
</dbReference>
<feature type="domain" description="Metallo-beta-lactamase" evidence="2">
    <location>
        <begin position="113"/>
        <end position="305"/>
    </location>
</feature>
<organism evidence="3 4">
    <name type="scientific">Purpureocillium lilacinum</name>
    <name type="common">Paecilomyces lilacinus</name>
    <dbReference type="NCBI Taxonomy" id="33203"/>
    <lineage>
        <taxon>Eukaryota</taxon>
        <taxon>Fungi</taxon>
        <taxon>Dikarya</taxon>
        <taxon>Ascomycota</taxon>
        <taxon>Pezizomycotina</taxon>
        <taxon>Sordariomycetes</taxon>
        <taxon>Hypocreomycetidae</taxon>
        <taxon>Hypocreales</taxon>
        <taxon>Ophiocordycipitaceae</taxon>
        <taxon>Purpureocillium</taxon>
    </lineage>
</organism>
<dbReference type="Gene3D" id="3.60.15.10">
    <property type="entry name" value="Ribonuclease Z/Hydroxyacylglutathione hydrolase-like"/>
    <property type="match status" value="1"/>
</dbReference>
<dbReference type="SUPFAM" id="SSF56281">
    <property type="entry name" value="Metallo-hydrolase/oxidoreductase"/>
    <property type="match status" value="1"/>
</dbReference>
<evidence type="ECO:0000313" key="4">
    <source>
        <dbReference type="Proteomes" id="UP000078340"/>
    </source>
</evidence>
<dbReference type="AlphaFoldDB" id="A0A179GGI9"/>
<dbReference type="STRING" id="33203.A0A179GGI9"/>
<dbReference type="InterPro" id="IPR036866">
    <property type="entry name" value="RibonucZ/Hydroxyglut_hydro"/>
</dbReference>
<sequence>MAAPSSSPSFTPEPYDEAATADWLVCTACGTQFPSADRSVVTTCHICDDPRQYVPPSGQSFTTLAAMRGGSGSGSGTSPSSSFSNPPYRNVFTPYAPDPRITFITTAPKFAIGQRAALIRTPAGTVLWDCLTLLDAETVRRVRDDFCGDTGGRLAAIVISHPHYYSTHVQWARAFACPVYLAAEDRPRWATMASAHQVDLTDVDTEIPGLGGGSGSKDGGTGARALKLGGHFPGSLVLLFDGRLFIADTLVTTPAGLGRWEVDGAGAARAKPEGLNTFSFLWSIPNAIPLGVEELARMWAVLARHAFRATHGAFAGMDIEDEGGVKGRVLESMQIQARFMGYGTHAIMSETV</sequence>
<feature type="region of interest" description="Disordered" evidence="1">
    <location>
        <begin position="64"/>
        <end position="85"/>
    </location>
</feature>
<proteinExistence type="predicted"/>
<protein>
    <submittedName>
        <fullName evidence="3">Beta-lactamase-like protein</fullName>
    </submittedName>
</protein>
<dbReference type="OMA" id="ICADERQ"/>
<dbReference type="Proteomes" id="UP000078340">
    <property type="component" value="Unassembled WGS sequence"/>
</dbReference>
<evidence type="ECO:0000256" key="1">
    <source>
        <dbReference type="SAM" id="MobiDB-lite"/>
    </source>
</evidence>
<name>A0A179GGI9_PURLI</name>
<evidence type="ECO:0000259" key="2">
    <source>
        <dbReference type="SMART" id="SM00849"/>
    </source>
</evidence>
<dbReference type="SMART" id="SM00849">
    <property type="entry name" value="Lactamase_B"/>
    <property type="match status" value="1"/>
</dbReference>
<accession>A0A179GGI9</accession>
<dbReference type="GeneID" id="28892596"/>
<dbReference type="InterPro" id="IPR001279">
    <property type="entry name" value="Metallo-B-lactamas"/>
</dbReference>
<dbReference type="KEGG" id="plj:28892596"/>
<evidence type="ECO:0000313" key="3">
    <source>
        <dbReference type="EMBL" id="OAQ76942.1"/>
    </source>
</evidence>
<dbReference type="PANTHER" id="PTHR36839:SF1">
    <property type="entry name" value="METALLO-BETA-LACTAMASE FAMILY PROTEIN (AFU_ORTHOLOGUE AFUA_5G12770)"/>
    <property type="match status" value="1"/>
</dbReference>
<reference evidence="3 4" key="1">
    <citation type="submission" date="2016-02" db="EMBL/GenBank/DDBJ databases">
        <title>Biosynthesis of antibiotic leucinostatins and their inhibition on Phytophthora in bio-control Purpureocillium lilacinum.</title>
        <authorList>
            <person name="Wang G."/>
            <person name="Liu Z."/>
            <person name="Lin R."/>
            <person name="Li E."/>
            <person name="Mao Z."/>
            <person name="Ling J."/>
            <person name="Yin W."/>
            <person name="Xie B."/>
        </authorList>
    </citation>
    <scope>NUCLEOTIDE SEQUENCE [LARGE SCALE GENOMIC DNA]</scope>
    <source>
        <strain evidence="3">PLFJ-1</strain>
    </source>
</reference>
<gene>
    <name evidence="3" type="ORF">VFPFJ_10479</name>
</gene>